<name>A0ABR8PWL3_9CLOT</name>
<evidence type="ECO:0000256" key="1">
    <source>
        <dbReference type="SAM" id="Coils"/>
    </source>
</evidence>
<evidence type="ECO:0000256" key="2">
    <source>
        <dbReference type="SAM" id="Phobius"/>
    </source>
</evidence>
<feature type="transmembrane region" description="Helical" evidence="2">
    <location>
        <begin position="221"/>
        <end position="246"/>
    </location>
</feature>
<dbReference type="PANTHER" id="PTHR37305:SF1">
    <property type="entry name" value="MEMBRANE PROTEIN"/>
    <property type="match status" value="1"/>
</dbReference>
<feature type="coiled-coil region" evidence="1">
    <location>
        <begin position="54"/>
        <end position="81"/>
    </location>
</feature>
<accession>A0ABR8PWL3</accession>
<evidence type="ECO:0000313" key="4">
    <source>
        <dbReference type="Proteomes" id="UP000627781"/>
    </source>
</evidence>
<proteinExistence type="predicted"/>
<protein>
    <submittedName>
        <fullName evidence="3">ABC transporter permease subunit</fullName>
    </submittedName>
</protein>
<organism evidence="3 4">
    <name type="scientific">Clostridium cibarium</name>
    <dbReference type="NCBI Taxonomy" id="2762247"/>
    <lineage>
        <taxon>Bacteria</taxon>
        <taxon>Bacillati</taxon>
        <taxon>Bacillota</taxon>
        <taxon>Clostridia</taxon>
        <taxon>Eubacteriales</taxon>
        <taxon>Clostridiaceae</taxon>
        <taxon>Clostridium</taxon>
    </lineage>
</organism>
<keyword evidence="1" id="KW-0175">Coiled coil</keyword>
<keyword evidence="2" id="KW-0812">Transmembrane</keyword>
<feature type="transmembrane region" description="Helical" evidence="2">
    <location>
        <begin position="297"/>
        <end position="318"/>
    </location>
</feature>
<keyword evidence="2" id="KW-0472">Membrane</keyword>
<feature type="transmembrane region" description="Helical" evidence="2">
    <location>
        <begin position="378"/>
        <end position="400"/>
    </location>
</feature>
<gene>
    <name evidence="3" type="ORF">H9661_14365</name>
</gene>
<feature type="transmembrane region" description="Helical" evidence="2">
    <location>
        <begin position="325"/>
        <end position="346"/>
    </location>
</feature>
<reference evidence="3 4" key="1">
    <citation type="submission" date="2020-08" db="EMBL/GenBank/DDBJ databases">
        <title>A Genomic Blueprint of the Chicken Gut Microbiome.</title>
        <authorList>
            <person name="Gilroy R."/>
            <person name="Ravi A."/>
            <person name="Getino M."/>
            <person name="Pursley I."/>
            <person name="Horton D.L."/>
            <person name="Alikhan N.-F."/>
            <person name="Baker D."/>
            <person name="Gharbi K."/>
            <person name="Hall N."/>
            <person name="Watson M."/>
            <person name="Adriaenssens E.M."/>
            <person name="Foster-Nyarko E."/>
            <person name="Jarju S."/>
            <person name="Secka A."/>
            <person name="Antonio M."/>
            <person name="Oren A."/>
            <person name="Chaudhuri R."/>
            <person name="La Ragione R.M."/>
            <person name="Hildebrand F."/>
            <person name="Pallen M.J."/>
        </authorList>
    </citation>
    <scope>NUCLEOTIDE SEQUENCE [LARGE SCALE GENOMIC DNA]</scope>
    <source>
        <strain evidence="3 4">Sa3CVN1</strain>
    </source>
</reference>
<dbReference type="PANTHER" id="PTHR37305">
    <property type="entry name" value="INTEGRAL MEMBRANE PROTEIN-RELATED"/>
    <property type="match status" value="1"/>
</dbReference>
<keyword evidence="2" id="KW-1133">Transmembrane helix</keyword>
<sequence>MIFTLIKNELIKLLRRGKTWVVFGLFLALITGSIFLSYYGSKDSEYRNSPQGQIESLNRQIDLANNRIKDAEKSSESWAKEEVINSKQQIEKDQELIKIQEDLLKNENDPNSWKKNLENEKENIEKTLNDKSGNEESKQYQNERLEAINYYLDNDVKPIESWKFNAINYLKDIIQVLGLIILVSGIAVFMSDMVSGESTPPTLKFLLVQPISRGKVILSKFIAVVITVVSMIGGLELLAFGVVGVVGGFDGTKIPEIIHKTYEFDYSNLNRMGEPMIKQVTNSGFTATRGDALLQSFGLQVLFIITCCAFVFLISALFKSSMTTMALTVIISVASTMACMVSAKVAKVAHLMFFNYGRSGDVISGDISGVFQNPNFNISLGIGLMIGTIIFSYVIAHIVFSKKDILI</sequence>
<comment type="caution">
    <text evidence="3">The sequence shown here is derived from an EMBL/GenBank/DDBJ whole genome shotgun (WGS) entry which is preliminary data.</text>
</comment>
<dbReference type="RefSeq" id="WP_143318100.1">
    <property type="nucleotide sequence ID" value="NZ_JACSRA010000025.1"/>
</dbReference>
<dbReference type="Proteomes" id="UP000627781">
    <property type="component" value="Unassembled WGS sequence"/>
</dbReference>
<feature type="transmembrane region" description="Helical" evidence="2">
    <location>
        <begin position="20"/>
        <end position="40"/>
    </location>
</feature>
<evidence type="ECO:0000313" key="3">
    <source>
        <dbReference type="EMBL" id="MBD7912543.1"/>
    </source>
</evidence>
<dbReference type="Pfam" id="PF12679">
    <property type="entry name" value="ABC2_membrane_2"/>
    <property type="match status" value="1"/>
</dbReference>
<dbReference type="EMBL" id="JACSRA010000025">
    <property type="protein sequence ID" value="MBD7912543.1"/>
    <property type="molecule type" value="Genomic_DNA"/>
</dbReference>
<keyword evidence="4" id="KW-1185">Reference proteome</keyword>
<feature type="transmembrane region" description="Helical" evidence="2">
    <location>
        <begin position="173"/>
        <end position="194"/>
    </location>
</feature>